<dbReference type="SUPFAM" id="SSF48498">
    <property type="entry name" value="Tetracyclin repressor-like, C-terminal domain"/>
    <property type="match status" value="1"/>
</dbReference>
<organism evidence="6 7">
    <name type="scientific">Amycolatopsis acididurans</name>
    <dbReference type="NCBI Taxonomy" id="2724524"/>
    <lineage>
        <taxon>Bacteria</taxon>
        <taxon>Bacillati</taxon>
        <taxon>Actinomycetota</taxon>
        <taxon>Actinomycetes</taxon>
        <taxon>Pseudonocardiales</taxon>
        <taxon>Pseudonocardiaceae</taxon>
        <taxon>Amycolatopsis</taxon>
    </lineage>
</organism>
<evidence type="ECO:0000313" key="6">
    <source>
        <dbReference type="EMBL" id="NKQ55685.1"/>
    </source>
</evidence>
<dbReference type="PANTHER" id="PTHR30055">
    <property type="entry name" value="HTH-TYPE TRANSCRIPTIONAL REGULATOR RUTR"/>
    <property type="match status" value="1"/>
</dbReference>
<proteinExistence type="predicted"/>
<keyword evidence="2 4" id="KW-0238">DNA-binding</keyword>
<dbReference type="Pfam" id="PF13305">
    <property type="entry name" value="TetR_C_33"/>
    <property type="match status" value="1"/>
</dbReference>
<feature type="DNA-binding region" description="H-T-H motif" evidence="4">
    <location>
        <begin position="24"/>
        <end position="43"/>
    </location>
</feature>
<comment type="caution">
    <text evidence="6">The sequence shown here is derived from an EMBL/GenBank/DDBJ whole genome shotgun (WGS) entry which is preliminary data.</text>
</comment>
<dbReference type="InterPro" id="IPR036271">
    <property type="entry name" value="Tet_transcr_reg_TetR-rel_C_sf"/>
</dbReference>
<accession>A0ABX1JAU4</accession>
<reference evidence="6 7" key="1">
    <citation type="submission" date="2020-04" db="EMBL/GenBank/DDBJ databases">
        <title>Novel species.</title>
        <authorList>
            <person name="Teo W.F.A."/>
            <person name="Lipun K."/>
            <person name="Srisuk N."/>
            <person name="Duangmal K."/>
        </authorList>
    </citation>
    <scope>NUCLEOTIDE SEQUENCE [LARGE SCALE GENOMIC DNA]</scope>
    <source>
        <strain evidence="6 7">K13G38</strain>
    </source>
</reference>
<keyword evidence="1" id="KW-0805">Transcription regulation</keyword>
<name>A0ABX1JAU4_9PSEU</name>
<feature type="domain" description="HTH tetR-type" evidence="5">
    <location>
        <begin position="1"/>
        <end position="61"/>
    </location>
</feature>
<dbReference type="Pfam" id="PF00440">
    <property type="entry name" value="TetR_N"/>
    <property type="match status" value="1"/>
</dbReference>
<gene>
    <name evidence="6" type="ORF">HFP15_22660</name>
</gene>
<dbReference type="RefSeq" id="WP_168518709.1">
    <property type="nucleotide sequence ID" value="NZ_JAAXLS010000016.1"/>
</dbReference>
<dbReference type="EMBL" id="JAAXLS010000016">
    <property type="protein sequence ID" value="NKQ55685.1"/>
    <property type="molecule type" value="Genomic_DNA"/>
</dbReference>
<dbReference type="Gene3D" id="1.10.357.10">
    <property type="entry name" value="Tetracycline Repressor, domain 2"/>
    <property type="match status" value="1"/>
</dbReference>
<evidence type="ECO:0000259" key="5">
    <source>
        <dbReference type="PROSITE" id="PS50977"/>
    </source>
</evidence>
<sequence>MDSRTRLISTAVGLLYEEGVEAVTLRRIARAAGVSHGAPLRHFAGRAELLSAVATEGFAELHKRRDELPETGAQDRLVAACRRYLDFALDNPAMFELMFRHDLTDPSELAESHSEVFAWFTELVTEAQADGWRPEADARTLAASLWAALHGIAELWLGGGLEGRPDVDTTLEVTLSTYLG</sequence>
<dbReference type="InterPro" id="IPR001647">
    <property type="entry name" value="HTH_TetR"/>
</dbReference>
<evidence type="ECO:0000256" key="1">
    <source>
        <dbReference type="ARBA" id="ARBA00023015"/>
    </source>
</evidence>
<keyword evidence="3" id="KW-0804">Transcription</keyword>
<dbReference type="SUPFAM" id="SSF46689">
    <property type="entry name" value="Homeodomain-like"/>
    <property type="match status" value="1"/>
</dbReference>
<dbReference type="PANTHER" id="PTHR30055:SF220">
    <property type="entry name" value="TETR-FAMILY REGULATORY PROTEIN"/>
    <property type="match status" value="1"/>
</dbReference>
<protein>
    <submittedName>
        <fullName evidence="6">TetR/AcrR family transcriptional regulator</fullName>
    </submittedName>
</protein>
<dbReference type="PRINTS" id="PR00455">
    <property type="entry name" value="HTHTETR"/>
</dbReference>
<evidence type="ECO:0000256" key="2">
    <source>
        <dbReference type="ARBA" id="ARBA00023125"/>
    </source>
</evidence>
<dbReference type="Proteomes" id="UP000715441">
    <property type="component" value="Unassembled WGS sequence"/>
</dbReference>
<keyword evidence="7" id="KW-1185">Reference proteome</keyword>
<dbReference type="InterPro" id="IPR025996">
    <property type="entry name" value="MT1864/Rv1816-like_C"/>
</dbReference>
<evidence type="ECO:0000313" key="7">
    <source>
        <dbReference type="Proteomes" id="UP000715441"/>
    </source>
</evidence>
<dbReference type="PROSITE" id="PS50977">
    <property type="entry name" value="HTH_TETR_2"/>
    <property type="match status" value="1"/>
</dbReference>
<dbReference type="InterPro" id="IPR050109">
    <property type="entry name" value="HTH-type_TetR-like_transc_reg"/>
</dbReference>
<evidence type="ECO:0000256" key="4">
    <source>
        <dbReference type="PROSITE-ProRule" id="PRU00335"/>
    </source>
</evidence>
<dbReference type="InterPro" id="IPR009057">
    <property type="entry name" value="Homeodomain-like_sf"/>
</dbReference>
<evidence type="ECO:0000256" key="3">
    <source>
        <dbReference type="ARBA" id="ARBA00023163"/>
    </source>
</evidence>